<dbReference type="InterPro" id="IPR002575">
    <property type="entry name" value="Aminoglycoside_PTrfase"/>
</dbReference>
<protein>
    <submittedName>
        <fullName evidence="2">Phosphotransferase</fullName>
    </submittedName>
</protein>
<dbReference type="KEGG" id="mpad:KEF85_15030"/>
<sequence>MSVNKNIVVRHPKQLTPEWAQTIIGQFSPSAKVSAVDIQSVNLGTTTRLQVYVEHDATDILPREWFVKTPSLLLKSRLITALPRLLHKEVQFYKALADSSPVRVPEVLAAQTRFGRGSTLVMANLTAAGYRPGQTSDALTLLQASQVVEHLAQFHAHYWHNTGLLDQHSWLSGFNASAENHLGSLLAVPLMQRGLKLAGADIPAALHKPALFYAANRRRIMHELAAAPLTLVHHDCHPGNLFWTDSGPGFLDWQLVRMGEGISDIAYFLATALKPELRRDNEQALLALYLQTLTQLGIGDLDEVKLYQRYRAHLSYPFEAMVVTLAIGNMMEDGSNRELIRRAAAAVADHDSFAALGYRAVSD</sequence>
<dbReference type="Pfam" id="PF01636">
    <property type="entry name" value="APH"/>
    <property type="match status" value="1"/>
</dbReference>
<feature type="domain" description="CHK kinase-like" evidence="1">
    <location>
        <begin position="120"/>
        <end position="299"/>
    </location>
</feature>
<dbReference type="Proteomes" id="UP000676649">
    <property type="component" value="Chromosome"/>
</dbReference>
<accession>A0A975MMI1</accession>
<dbReference type="SUPFAM" id="SSF56112">
    <property type="entry name" value="Protein kinase-like (PK-like)"/>
    <property type="match status" value="1"/>
</dbReference>
<dbReference type="InterPro" id="IPR015897">
    <property type="entry name" value="CHK_kinase-like"/>
</dbReference>
<dbReference type="PANTHER" id="PTHR11012">
    <property type="entry name" value="PROTEIN KINASE-LIKE DOMAIN-CONTAINING"/>
    <property type="match status" value="1"/>
</dbReference>
<keyword evidence="3" id="KW-1185">Reference proteome</keyword>
<dbReference type="Gene3D" id="3.90.1200.10">
    <property type="match status" value="1"/>
</dbReference>
<dbReference type="AlphaFoldDB" id="A0A975MMI1"/>
<dbReference type="EMBL" id="CP073754">
    <property type="protein sequence ID" value="QWF70618.1"/>
    <property type="molecule type" value="Genomic_DNA"/>
</dbReference>
<name>A0A975MMI1_9GAMM</name>
<dbReference type="InterPro" id="IPR011009">
    <property type="entry name" value="Kinase-like_dom_sf"/>
</dbReference>
<organism evidence="2 3">
    <name type="scientific">Methylomonas paludis</name>
    <dbReference type="NCBI Taxonomy" id="1173101"/>
    <lineage>
        <taxon>Bacteria</taxon>
        <taxon>Pseudomonadati</taxon>
        <taxon>Pseudomonadota</taxon>
        <taxon>Gammaproteobacteria</taxon>
        <taxon>Methylococcales</taxon>
        <taxon>Methylococcaceae</taxon>
        <taxon>Methylomonas</taxon>
    </lineage>
</organism>
<evidence type="ECO:0000259" key="1">
    <source>
        <dbReference type="SMART" id="SM00587"/>
    </source>
</evidence>
<evidence type="ECO:0000313" key="2">
    <source>
        <dbReference type="EMBL" id="QWF70618.1"/>
    </source>
</evidence>
<gene>
    <name evidence="2" type="ORF">KEF85_15030</name>
</gene>
<proteinExistence type="predicted"/>
<dbReference type="PANTHER" id="PTHR11012:SF30">
    <property type="entry name" value="PROTEIN KINASE-LIKE DOMAIN-CONTAINING"/>
    <property type="match status" value="1"/>
</dbReference>
<dbReference type="SMART" id="SM00587">
    <property type="entry name" value="CHK"/>
    <property type="match status" value="1"/>
</dbReference>
<reference evidence="2" key="1">
    <citation type="submission" date="2021-04" db="EMBL/GenBank/DDBJ databases">
        <title>Draft genome sequence data of methanotrophic Methylovulum sp. strain S1L and Methylomonas sp. strain S2AM isolated from boreal lake water columns.</title>
        <authorList>
            <person name="Rissanen A.J."/>
            <person name="Mangayil R."/>
            <person name="Svenning M.M."/>
            <person name="Khanongnuch R."/>
        </authorList>
    </citation>
    <scope>NUCLEOTIDE SEQUENCE</scope>
    <source>
        <strain evidence="2">S2AM</strain>
    </source>
</reference>
<evidence type="ECO:0000313" key="3">
    <source>
        <dbReference type="Proteomes" id="UP000676649"/>
    </source>
</evidence>
<dbReference type="RefSeq" id="WP_215581969.1">
    <property type="nucleotide sequence ID" value="NZ_CP073754.1"/>
</dbReference>